<dbReference type="AlphaFoldDB" id="A0A1X9TNY6"/>
<evidence type="ECO:0000313" key="2">
    <source>
        <dbReference type="Proteomes" id="UP000460351"/>
    </source>
</evidence>
<reference evidence="1 2" key="1">
    <citation type="journal article" date="2019" name="Microorganisms">
        <title>Characteristics of Carbapenem-Resistant and Colistin-Resistant Escherichia coli Co-Producing NDM-1 and MCR-1 from Pig Farms in China.</title>
        <authorList>
            <person name="Peng Z."/>
            <person name="Li X."/>
            <person name="Hu Z."/>
            <person name="Li Z."/>
            <person name="Lv Y."/>
            <person name="Lei M."/>
            <person name="Wu B."/>
            <person name="Chen H."/>
            <person name="Wang X."/>
        </authorList>
    </citation>
    <scope>NUCLEOTIDE SEQUENCE [LARGE SCALE GENOMIC DNA]</scope>
    <source>
        <strain evidence="1 2">RXD010</strain>
    </source>
</reference>
<comment type="caution">
    <text evidence="1">The sequence shown here is derived from an EMBL/GenBank/DDBJ whole genome shotgun (WGS) entry which is preliminary data.</text>
</comment>
<name>A0A1X9TNY6_ECOLX</name>
<dbReference type="EMBL" id="SQQU01000008">
    <property type="protein sequence ID" value="MQS30045.1"/>
    <property type="molecule type" value="Genomic_DNA"/>
</dbReference>
<dbReference type="RefSeq" id="WP_049162797.1">
    <property type="nucleotide sequence ID" value="NZ_BNGA01000001.1"/>
</dbReference>
<organism evidence="1 2">
    <name type="scientific">Escherichia coli</name>
    <dbReference type="NCBI Taxonomy" id="562"/>
    <lineage>
        <taxon>Bacteria</taxon>
        <taxon>Pseudomonadati</taxon>
        <taxon>Pseudomonadota</taxon>
        <taxon>Gammaproteobacteria</taxon>
        <taxon>Enterobacterales</taxon>
        <taxon>Enterobacteriaceae</taxon>
        <taxon>Escherichia</taxon>
    </lineage>
</organism>
<dbReference type="InterPro" id="IPR021508">
    <property type="entry name" value="Gp17-like"/>
</dbReference>
<accession>A0A1X9TNY6</accession>
<sequence>MIAPIFAVCAASQAVRDLLGSNPVRLYPFGMQNDNIVYPYAVWQNIGGNPENYLNQRPDADHYSLQVDVYGDTDTDVIAVARALRDAIEGKAYITRWGEQSRDPETMRYRYSFDVDWITPR</sequence>
<dbReference type="Proteomes" id="UP000460351">
    <property type="component" value="Unassembled WGS sequence"/>
</dbReference>
<proteinExistence type="predicted"/>
<gene>
    <name evidence="1" type="ORF">E4K51_07600</name>
</gene>
<evidence type="ECO:0000313" key="1">
    <source>
        <dbReference type="EMBL" id="MQS30045.1"/>
    </source>
</evidence>
<protein>
    <submittedName>
        <fullName evidence="1">DUF3168 domain-containing protein</fullName>
    </submittedName>
</protein>
<dbReference type="Pfam" id="PF11367">
    <property type="entry name" value="Tail_completion_gp17"/>
    <property type="match status" value="1"/>
</dbReference>